<comment type="caution">
    <text evidence="1">The sequence shown here is derived from an EMBL/GenBank/DDBJ whole genome shotgun (WGS) entry which is preliminary data.</text>
</comment>
<dbReference type="InterPro" id="IPR002060">
    <property type="entry name" value="Squ/phyt_synthse"/>
</dbReference>
<evidence type="ECO:0008006" key="3">
    <source>
        <dbReference type="Google" id="ProtNLM"/>
    </source>
</evidence>
<sequence>MSLLSLVLRNPRTTSLSLFNRPHSTQTSVIPKEKLDSALGFCRELDYENYLCVPFFPRPIQPAQYALRAFNIEIASVRESVSNQTIGKMRMQFWRDTIDQVFAKKPPQQPIALALSHALETTTLSPLWFKRIIAERESILDDPQYMTIVDVERYAENTASALLYLQLESMGVREVSADHAASHLGKAIGIATLLRALPFHATKRRLVLPAEVTAKVWFWFLVFEGGVVVR</sequence>
<organism evidence="1 2">
    <name type="scientific">Jimgerdemannia flammicorona</name>
    <dbReference type="NCBI Taxonomy" id="994334"/>
    <lineage>
        <taxon>Eukaryota</taxon>
        <taxon>Fungi</taxon>
        <taxon>Fungi incertae sedis</taxon>
        <taxon>Mucoromycota</taxon>
        <taxon>Mucoromycotina</taxon>
        <taxon>Endogonomycetes</taxon>
        <taxon>Endogonales</taxon>
        <taxon>Endogonaceae</taxon>
        <taxon>Jimgerdemannia</taxon>
    </lineage>
</organism>
<gene>
    <name evidence="1" type="ORF">BC936DRAFT_139762</name>
</gene>
<dbReference type="SUPFAM" id="SSF48576">
    <property type="entry name" value="Terpenoid synthases"/>
    <property type="match status" value="1"/>
</dbReference>
<reference evidence="1 2" key="1">
    <citation type="journal article" date="2018" name="New Phytol.">
        <title>Phylogenomics of Endogonaceae and evolution of mycorrhizas within Mucoromycota.</title>
        <authorList>
            <person name="Chang Y."/>
            <person name="Desiro A."/>
            <person name="Na H."/>
            <person name="Sandor L."/>
            <person name="Lipzen A."/>
            <person name="Clum A."/>
            <person name="Barry K."/>
            <person name="Grigoriev I.V."/>
            <person name="Martin F.M."/>
            <person name="Stajich J.E."/>
            <person name="Smith M.E."/>
            <person name="Bonito G."/>
            <person name="Spatafora J.W."/>
        </authorList>
    </citation>
    <scope>NUCLEOTIDE SEQUENCE [LARGE SCALE GENOMIC DNA]</scope>
    <source>
        <strain evidence="1 2">GMNB39</strain>
    </source>
</reference>
<dbReference type="EMBL" id="RBNI01015765">
    <property type="protein sequence ID" value="RUP13081.1"/>
    <property type="molecule type" value="Genomic_DNA"/>
</dbReference>
<dbReference type="Gene3D" id="1.10.600.10">
    <property type="entry name" value="Farnesyl Diphosphate Synthase"/>
    <property type="match status" value="1"/>
</dbReference>
<keyword evidence="2" id="KW-1185">Reference proteome</keyword>
<dbReference type="Pfam" id="PF00494">
    <property type="entry name" value="SQS_PSY"/>
    <property type="match status" value="1"/>
</dbReference>
<dbReference type="InterPro" id="IPR008949">
    <property type="entry name" value="Isoprenoid_synthase_dom_sf"/>
</dbReference>
<dbReference type="Proteomes" id="UP000268093">
    <property type="component" value="Unassembled WGS sequence"/>
</dbReference>
<evidence type="ECO:0000313" key="2">
    <source>
        <dbReference type="Proteomes" id="UP000268093"/>
    </source>
</evidence>
<evidence type="ECO:0000313" key="1">
    <source>
        <dbReference type="EMBL" id="RUP13081.1"/>
    </source>
</evidence>
<name>A0A433B9A4_9FUNG</name>
<proteinExistence type="predicted"/>
<accession>A0A433B9A4</accession>
<dbReference type="AlphaFoldDB" id="A0A433B9A4"/>
<protein>
    <recommendedName>
        <fullName evidence="3">Squalene/phytoene synthase-domain-containing protein</fullName>
    </recommendedName>
</protein>